<dbReference type="InterPro" id="IPR008969">
    <property type="entry name" value="CarboxyPept-like_regulatory"/>
</dbReference>
<accession>A0A2S5AFA6</accession>
<organism evidence="1 2">
    <name type="scientific">Flavobacterium alvei</name>
    <dbReference type="NCBI Taxonomy" id="2080416"/>
    <lineage>
        <taxon>Bacteria</taxon>
        <taxon>Pseudomonadati</taxon>
        <taxon>Bacteroidota</taxon>
        <taxon>Flavobacteriia</taxon>
        <taxon>Flavobacteriales</taxon>
        <taxon>Flavobacteriaceae</taxon>
        <taxon>Flavobacterium</taxon>
    </lineage>
</organism>
<dbReference type="Proteomes" id="UP000237310">
    <property type="component" value="Unassembled WGS sequence"/>
</dbReference>
<dbReference type="AlphaFoldDB" id="A0A2S5AFA6"/>
<dbReference type="EMBL" id="PQVG01000001">
    <property type="protein sequence ID" value="POY41238.1"/>
    <property type="molecule type" value="Genomic_DNA"/>
</dbReference>
<name>A0A2S5AFA6_9FLAO</name>
<dbReference type="RefSeq" id="WP_103804317.1">
    <property type="nucleotide sequence ID" value="NZ_PQVG01000001.1"/>
</dbReference>
<evidence type="ECO:0000313" key="1">
    <source>
        <dbReference type="EMBL" id="POY41238.1"/>
    </source>
</evidence>
<protein>
    <recommendedName>
        <fullName evidence="3">Carboxypeptidase-like regulatory domain-containing protein</fullName>
    </recommendedName>
</protein>
<evidence type="ECO:0000313" key="2">
    <source>
        <dbReference type="Proteomes" id="UP000237310"/>
    </source>
</evidence>
<comment type="caution">
    <text evidence="1">The sequence shown here is derived from an EMBL/GenBank/DDBJ whole genome shotgun (WGS) entry which is preliminary data.</text>
</comment>
<sequence length="241" mass="27850">MKKLLLLYFIFTIHCCFSQTEKPIKGIVLCDDSPVQGIEVVNLVTEKTAITNSEGVFLIAAKEEDMLVFISKKHYYKRLFLEKEDFKRNSLRITLTQKPEELEEVIITKAPFKSKGFYSQAAADEINLEKANRPKPIGVYDGVILNSPDFIRIGKMILAVFNKKKEDKKESHAKIEFKELTKTNFEEEFFINSLKLKPEEIALFLEYCDADPKSKTVLENSNPLLLLDFLLIKNKEFKNLK</sequence>
<dbReference type="SUPFAM" id="SSF49464">
    <property type="entry name" value="Carboxypeptidase regulatory domain-like"/>
    <property type="match status" value="1"/>
</dbReference>
<keyword evidence="2" id="KW-1185">Reference proteome</keyword>
<evidence type="ECO:0008006" key="3">
    <source>
        <dbReference type="Google" id="ProtNLM"/>
    </source>
</evidence>
<dbReference type="OrthoDB" id="1431099at2"/>
<proteinExistence type="predicted"/>
<gene>
    <name evidence="1" type="ORF">C3L50_01575</name>
</gene>
<reference evidence="1 2" key="1">
    <citation type="submission" date="2018-01" db="EMBL/GenBank/DDBJ databases">
        <authorList>
            <person name="Gaut B.S."/>
            <person name="Morton B.R."/>
            <person name="Clegg M.T."/>
            <person name="Duvall M.R."/>
        </authorList>
    </citation>
    <scope>NUCLEOTIDE SEQUENCE [LARGE SCALE GENOMIC DNA]</scope>
    <source>
        <strain evidence="1 2">HR-AY</strain>
    </source>
</reference>